<reference evidence="2 3" key="3">
    <citation type="journal article" date="2012" name="Int. J. Syst. Evol. Microbiol.">
        <title>Vibrio caribbeanicus sp. nov., isolated from the marine sponge Scleritoderma cyanea.</title>
        <authorList>
            <person name="Hoffmann M."/>
            <person name="Monday S.R."/>
            <person name="Allard M.W."/>
            <person name="Strain E.A."/>
            <person name="Whittaker P."/>
            <person name="Naum M."/>
            <person name="McCarthy P.J."/>
            <person name="Lopez J.V."/>
            <person name="Fischer M."/>
            <person name="Brown E.W."/>
        </authorList>
    </citation>
    <scope>NUCLEOTIDE SEQUENCE [LARGE SCALE GENOMIC DNA]</scope>
    <source>
        <strain evidence="2">CIP 102891</strain>
        <strain evidence="3">CIP 102891 / ATCC 33934</strain>
    </source>
</reference>
<dbReference type="PATRIC" id="fig|675816.5.peg.3946"/>
<comment type="caution">
    <text evidence="2">The sequence shown here is derived from an EMBL/GenBank/DDBJ whole genome shotgun (WGS) entry which is preliminary data.</text>
</comment>
<dbReference type="RefSeq" id="WP_004413715.1">
    <property type="nucleotide sequence ID" value="NZ_ACZV01000005.1"/>
</dbReference>
<keyword evidence="4" id="KW-1185">Reference proteome</keyword>
<dbReference type="EMBL" id="AFWH01000081">
    <property type="protein sequence ID" value="EGU45365.1"/>
    <property type="molecule type" value="Genomic_DNA"/>
</dbReference>
<reference evidence="1 4" key="1">
    <citation type="submission" date="2009-10" db="EMBL/GenBank/DDBJ databases">
        <authorList>
            <consortium name="Los Alamos National Laboratory (LANL)"/>
            <consortium name="National Microbial Pathogen Data Resource (NMPDR)"/>
            <person name="Munk A.C."/>
            <person name="Chertkov O."/>
            <person name="Tapia R."/>
            <person name="Green L."/>
            <person name="Rogers Y."/>
            <person name="Detter J.C."/>
            <person name="Bruce D."/>
            <person name="Brettin T.S."/>
            <person name="Colwell R.R."/>
            <person name="Huq A."/>
            <person name="Grim C.J."/>
            <person name="Hasan N.A."/>
            <person name="Bartels D."/>
            <person name="Vonstein V."/>
        </authorList>
    </citation>
    <scope>NUCLEOTIDE SEQUENCE [LARGE SCALE GENOMIC DNA]</scope>
    <source>
        <strain evidence="1 4">CIP 102891</strain>
    </source>
</reference>
<evidence type="ECO:0000313" key="2">
    <source>
        <dbReference type="EMBL" id="EGU45365.1"/>
    </source>
</evidence>
<evidence type="ECO:0000313" key="4">
    <source>
        <dbReference type="Proteomes" id="UP000003515"/>
    </source>
</evidence>
<dbReference type="OrthoDB" id="1437071at2"/>
<proteinExistence type="predicted"/>
<protein>
    <submittedName>
        <fullName evidence="2">Uncharacterized protein</fullName>
    </submittedName>
</protein>
<dbReference type="AlphaFoldDB" id="C9QKF9"/>
<evidence type="ECO:0000313" key="3">
    <source>
        <dbReference type="Proteomes" id="UP000002817"/>
    </source>
</evidence>
<organism evidence="2 3">
    <name type="scientific">Vibrio orientalis CIP 102891 = ATCC 33934</name>
    <dbReference type="NCBI Taxonomy" id="675816"/>
    <lineage>
        <taxon>Bacteria</taxon>
        <taxon>Pseudomonadati</taxon>
        <taxon>Pseudomonadota</taxon>
        <taxon>Gammaproteobacteria</taxon>
        <taxon>Vibrionales</taxon>
        <taxon>Vibrionaceae</taxon>
        <taxon>Vibrio</taxon>
        <taxon>Vibrio oreintalis group</taxon>
    </lineage>
</organism>
<sequence length="233" mass="27038">MNKLDEDIGSFAGVYSLFGVLDEYHDKQYLDNLEYKRRSEKELSDYISSAQTSMEEMGEDYDYHNYDYGVEQELRLEEMAANAQFDFFNEAKELHALALIEMKVMFLYKEIEIRLKQIISTYYSQKTSQLSNLRALNSCFASNGVALEEINGYQFIDDLRRVNNDLKHSLKINASKKIKVFKSKTKFDSESLGVFLKLASYEIESFFNLLIRKINGEDVVELGDSSFLGEIPF</sequence>
<reference evidence="2" key="2">
    <citation type="submission" date="2011-08" db="EMBL/GenBank/DDBJ databases">
        <authorList>
            <person name="Hoffman M."/>
            <person name="Strain E.A."/>
            <person name="Brown E."/>
            <person name="Allard M.W."/>
        </authorList>
    </citation>
    <scope>NUCLEOTIDE SEQUENCE</scope>
    <source>
        <strain evidence="2">CIP 102891</strain>
    </source>
</reference>
<accession>C9QKF9</accession>
<name>C9QKF9_VIBOR</name>
<dbReference type="Proteomes" id="UP000003515">
    <property type="component" value="Unassembled WGS sequence"/>
</dbReference>
<gene>
    <name evidence="1" type="ORF">VIA_002798</name>
    <name evidence="2" type="ORF">VIOR3934_15676</name>
</gene>
<dbReference type="Proteomes" id="UP000002817">
    <property type="component" value="Unassembled WGS sequence"/>
</dbReference>
<dbReference type="EMBL" id="ACZV01000005">
    <property type="protein sequence ID" value="EEX92154.1"/>
    <property type="molecule type" value="Genomic_DNA"/>
</dbReference>
<dbReference type="eggNOG" id="ENOG5033MBK">
    <property type="taxonomic scope" value="Bacteria"/>
</dbReference>
<evidence type="ECO:0000313" key="1">
    <source>
        <dbReference type="EMBL" id="EEX92154.1"/>
    </source>
</evidence>